<dbReference type="AlphaFoldDB" id="A0A419DFD4"/>
<accession>A0A419DFD4</accession>
<evidence type="ECO:0000313" key="1">
    <source>
        <dbReference type="EMBL" id="RJO61740.1"/>
    </source>
</evidence>
<comment type="caution">
    <text evidence="1">The sequence shown here is derived from an EMBL/GenBank/DDBJ whole genome shotgun (WGS) entry which is preliminary data.</text>
</comment>
<organism evidence="1 2">
    <name type="scientific">candidate division WS5 bacterium</name>
    <dbReference type="NCBI Taxonomy" id="2093353"/>
    <lineage>
        <taxon>Bacteria</taxon>
        <taxon>candidate division WS5</taxon>
    </lineage>
</organism>
<evidence type="ECO:0000313" key="2">
    <source>
        <dbReference type="Proteomes" id="UP000285655"/>
    </source>
</evidence>
<sequence length="63" mass="6840">MSAHKPTAEAKGNLDKWKRNRDYKAGGQFVKAIKSGDTALHSCGVCQEEYNSMVATLRQAGAL</sequence>
<dbReference type="Proteomes" id="UP000285655">
    <property type="component" value="Unassembled WGS sequence"/>
</dbReference>
<reference evidence="1 2" key="1">
    <citation type="journal article" date="2017" name="ISME J.">
        <title>Energy and carbon metabolisms in a deep terrestrial subsurface fluid microbial community.</title>
        <authorList>
            <person name="Momper L."/>
            <person name="Jungbluth S.P."/>
            <person name="Lee M.D."/>
            <person name="Amend J.P."/>
        </authorList>
    </citation>
    <scope>NUCLEOTIDE SEQUENCE [LARGE SCALE GENOMIC DNA]</scope>
    <source>
        <strain evidence="1">SURF_29</strain>
    </source>
</reference>
<protein>
    <submittedName>
        <fullName evidence="1">Uncharacterized protein</fullName>
    </submittedName>
</protein>
<dbReference type="EMBL" id="QZJW01000012">
    <property type="protein sequence ID" value="RJO61740.1"/>
    <property type="molecule type" value="Genomic_DNA"/>
</dbReference>
<proteinExistence type="predicted"/>
<gene>
    <name evidence="1" type="ORF">C4544_01965</name>
</gene>
<name>A0A419DFD4_9BACT</name>